<organism evidence="2 3">
    <name type="scientific">Haloquadratum walsbyi (strain DSM 16790 / HBSQ001)</name>
    <dbReference type="NCBI Taxonomy" id="362976"/>
    <lineage>
        <taxon>Archaea</taxon>
        <taxon>Methanobacteriati</taxon>
        <taxon>Methanobacteriota</taxon>
        <taxon>Stenosarchaea group</taxon>
        <taxon>Halobacteria</taxon>
        <taxon>Halobacteriales</taxon>
        <taxon>Haloferacaceae</taxon>
        <taxon>Haloquadratum</taxon>
    </lineage>
</organism>
<evidence type="ECO:0000313" key="3">
    <source>
        <dbReference type="Proteomes" id="UP000001975"/>
    </source>
</evidence>
<protein>
    <submittedName>
        <fullName evidence="2">Probable secreted glycoprotein</fullName>
    </submittedName>
</protein>
<sequence length="467" mass="49466">MSQQMRRRELIRIVGAGAGALTLAQEVKAENETSEFDITTINGQIAVEDEILPVQGEVPPNLDTAVIVIGNDGFVEFHRPSNDKFSTKLSTTSLSTGTAITHLISSAEDGVLGDGQNPRLIGANSTDSLFAFIAGLDDNLSQNEVNRKIIEQTINDTGSDDFAISETFRITSALTVITEVIPETRDVSESSGVGEISVGERVVVTGRTNRLPDRNSISVSLIDPSSDEVLAEQQTEQWDTDGEWQTDIRVPNATNAGRYALRVSDGDSRDTTELSVVASRSGLTSTPAATPIPTQKSTPTPTLTPTPTAMTGTPTSQPGGQIGGLATLAALGFISVGGVGVWWWSQNAGADDTESEIDETLPDIPDGTGGESGDGEETLMSSPSPSEPESDPDPSSHSESDSESFDQKSSSSTGGQVSSDSDTDRNTQTSHQARGHNHLQTLKRILTSTESETTQGETGREEEQTKD</sequence>
<proteinExistence type="predicted"/>
<feature type="compositionally biased region" description="Low complexity" evidence="1">
    <location>
        <begin position="447"/>
        <end position="457"/>
    </location>
</feature>
<geneLocation type="plasmid" evidence="2 3">
    <name>PL47</name>
</geneLocation>
<evidence type="ECO:0000313" key="2">
    <source>
        <dbReference type="EMBL" id="CAJ51097.1"/>
    </source>
</evidence>
<feature type="compositionally biased region" description="Basic and acidic residues" evidence="1">
    <location>
        <begin position="458"/>
        <end position="467"/>
    </location>
</feature>
<feature type="region of interest" description="Disordered" evidence="1">
    <location>
        <begin position="278"/>
        <end position="321"/>
    </location>
</feature>
<dbReference type="Proteomes" id="UP000001975">
    <property type="component" value="Plasmid PL47"/>
</dbReference>
<feature type="compositionally biased region" description="Low complexity" evidence="1">
    <location>
        <begin position="407"/>
        <end position="420"/>
    </location>
</feature>
<feature type="compositionally biased region" description="Low complexity" evidence="1">
    <location>
        <begin position="293"/>
        <end position="315"/>
    </location>
</feature>
<feature type="region of interest" description="Disordered" evidence="1">
    <location>
        <begin position="350"/>
        <end position="467"/>
    </location>
</feature>
<name>Q18DD5_HALWD</name>
<dbReference type="PROSITE" id="PS51318">
    <property type="entry name" value="TAT"/>
    <property type="match status" value="1"/>
</dbReference>
<keyword evidence="2" id="KW-0614">Plasmid</keyword>
<dbReference type="KEGG" id="hwa:HQ_4007A"/>
<accession>Q18DD5</accession>
<dbReference type="HOGENOM" id="CLU_584775_0_0_2"/>
<gene>
    <name evidence="2" type="ordered locus">HQ_4007A</name>
</gene>
<dbReference type="AlphaFoldDB" id="Q18DD5"/>
<dbReference type="eggNOG" id="arCOG03906">
    <property type="taxonomic scope" value="Archaea"/>
</dbReference>
<evidence type="ECO:0000256" key="1">
    <source>
        <dbReference type="SAM" id="MobiDB-lite"/>
    </source>
</evidence>
<dbReference type="InterPro" id="IPR006311">
    <property type="entry name" value="TAT_signal"/>
</dbReference>
<dbReference type="EMBL" id="AM180089">
    <property type="protein sequence ID" value="CAJ51097.1"/>
    <property type="molecule type" value="Genomic_DNA"/>
</dbReference>
<reference evidence="2 3" key="1">
    <citation type="journal article" date="2006" name="BMC Genomics">
        <title>The genome of the square archaeon Haloquadratum walsbyi: life at the limits of water activity.</title>
        <authorList>
            <person name="Bolhuis H.H."/>
            <person name="Palm P.P."/>
            <person name="Wende A.W."/>
            <person name="Falb M.M."/>
            <person name="Rampp M.M."/>
            <person name="Rodriguez-Valera F.F."/>
            <person name="Pfeiffer F.F."/>
            <person name="Oesterhelt D.D."/>
        </authorList>
    </citation>
    <scope>NUCLEOTIDE SEQUENCE [LARGE SCALE GENOMIC DNA]</scope>
    <source>
        <strain evidence="3">DSM 16790 / HBSQ001</strain>
        <plasmid evidence="3">Plasmid PL47</plasmid>
    </source>
</reference>
<keyword evidence="3" id="KW-1185">Reference proteome</keyword>
<feature type="compositionally biased region" description="Acidic residues" evidence="1">
    <location>
        <begin position="351"/>
        <end position="361"/>
    </location>
</feature>